<evidence type="ECO:0000256" key="9">
    <source>
        <dbReference type="ARBA" id="ARBA00022989"/>
    </source>
</evidence>
<evidence type="ECO:0000259" key="14">
    <source>
        <dbReference type="Pfam" id="PF01618"/>
    </source>
</evidence>
<gene>
    <name evidence="15" type="ORF">H4F90_07825</name>
</gene>
<proteinExistence type="inferred from homology"/>
<dbReference type="AlphaFoldDB" id="A0A839HI05"/>
<keyword evidence="5" id="KW-1003">Cell membrane</keyword>
<accession>A0A839HI05</accession>
<feature type="transmembrane region" description="Helical" evidence="13">
    <location>
        <begin position="122"/>
        <end position="148"/>
    </location>
</feature>
<evidence type="ECO:0000256" key="13">
    <source>
        <dbReference type="SAM" id="Phobius"/>
    </source>
</evidence>
<keyword evidence="16" id="KW-1185">Reference proteome</keyword>
<evidence type="ECO:0000256" key="2">
    <source>
        <dbReference type="ARBA" id="ARBA00011471"/>
    </source>
</evidence>
<organism evidence="15 16">
    <name type="scientific">Aquariibacter albus</name>
    <dbReference type="NCBI Taxonomy" id="2759899"/>
    <lineage>
        <taxon>Bacteria</taxon>
        <taxon>Pseudomonadati</taxon>
        <taxon>Pseudomonadota</taxon>
        <taxon>Betaproteobacteria</taxon>
        <taxon>Burkholderiales</taxon>
        <taxon>Sphaerotilaceae</taxon>
        <taxon>Aquariibacter</taxon>
    </lineage>
</organism>
<keyword evidence="4 12" id="KW-0813">Transport</keyword>
<keyword evidence="8 12" id="KW-0653">Protein transport</keyword>
<dbReference type="PANTHER" id="PTHR30625">
    <property type="entry name" value="PROTEIN TOLQ"/>
    <property type="match status" value="1"/>
</dbReference>
<evidence type="ECO:0000256" key="4">
    <source>
        <dbReference type="ARBA" id="ARBA00022448"/>
    </source>
</evidence>
<dbReference type="InterPro" id="IPR002898">
    <property type="entry name" value="MotA_ExbB_proton_chnl"/>
</dbReference>
<keyword evidence="7 13" id="KW-0812">Transmembrane</keyword>
<dbReference type="Proteomes" id="UP000586093">
    <property type="component" value="Unassembled WGS sequence"/>
</dbReference>
<keyword evidence="6" id="KW-0997">Cell inner membrane</keyword>
<dbReference type="EMBL" id="JACIVI010000002">
    <property type="protein sequence ID" value="MBB1161885.1"/>
    <property type="molecule type" value="Genomic_DNA"/>
</dbReference>
<evidence type="ECO:0000256" key="7">
    <source>
        <dbReference type="ARBA" id="ARBA00022692"/>
    </source>
</evidence>
<sequence length="230" mass="23917">MNSLSGLWQEGDPVGQAVALMLLAMSVASWVLILWRGRVLGRVRRDLAQALPAFWAATDLAQARQRLQALDREALLPALLEAALLDEGPGSLAAEAPAEDRLTRRLRDTLHAVLGRLQTGQVVLASIGATAPFVGLFGTVWGVTKALLGLAGSEVQGIDAVAGPVGEALVMTAAGLAVAIPAVLAYNIFGQRLAACEAELEGWAHDLRAWRLGRPGARDLAAGPGGAAQA</sequence>
<evidence type="ECO:0000256" key="6">
    <source>
        <dbReference type="ARBA" id="ARBA00022519"/>
    </source>
</evidence>
<comment type="subunit">
    <text evidence="2">The accessory proteins ExbB and ExbD seem to form a complex with TonB.</text>
</comment>
<evidence type="ECO:0000256" key="8">
    <source>
        <dbReference type="ARBA" id="ARBA00022927"/>
    </source>
</evidence>
<comment type="subcellular location">
    <subcellularLocation>
        <location evidence="1">Cell inner membrane</location>
        <topology evidence="1">Multi-pass membrane protein</topology>
    </subcellularLocation>
    <subcellularLocation>
        <location evidence="12">Membrane</location>
        <topology evidence="12">Multi-pass membrane protein</topology>
    </subcellularLocation>
</comment>
<dbReference type="InterPro" id="IPR050790">
    <property type="entry name" value="ExbB/TolQ_transport"/>
</dbReference>
<comment type="function">
    <text evidence="11">Involved in the TonB-dependent energy-dependent transport of various receptor-bound substrates. Protects ExbD from proteolytic degradation and functionally stabilizes TonB.</text>
</comment>
<dbReference type="PANTHER" id="PTHR30625:SF14">
    <property type="entry name" value="BIOPOLYMER TRANSPORT PROTEIN EXBB"/>
    <property type="match status" value="1"/>
</dbReference>
<evidence type="ECO:0000256" key="11">
    <source>
        <dbReference type="ARBA" id="ARBA00024816"/>
    </source>
</evidence>
<evidence type="ECO:0000313" key="16">
    <source>
        <dbReference type="Proteomes" id="UP000586093"/>
    </source>
</evidence>
<name>A0A839HI05_9BURK</name>
<comment type="similarity">
    <text evidence="12">Belongs to the exbB/tolQ family.</text>
</comment>
<dbReference type="Pfam" id="PF01618">
    <property type="entry name" value="MotA_ExbB"/>
    <property type="match status" value="1"/>
</dbReference>
<evidence type="ECO:0000256" key="5">
    <source>
        <dbReference type="ARBA" id="ARBA00022475"/>
    </source>
</evidence>
<evidence type="ECO:0000256" key="3">
    <source>
        <dbReference type="ARBA" id="ARBA00022093"/>
    </source>
</evidence>
<dbReference type="GO" id="GO:0017038">
    <property type="term" value="P:protein import"/>
    <property type="evidence" value="ECO:0007669"/>
    <property type="project" value="TreeGrafter"/>
</dbReference>
<evidence type="ECO:0000256" key="1">
    <source>
        <dbReference type="ARBA" id="ARBA00004429"/>
    </source>
</evidence>
<evidence type="ECO:0000256" key="10">
    <source>
        <dbReference type="ARBA" id="ARBA00023136"/>
    </source>
</evidence>
<comment type="caution">
    <text evidence="15">The sequence shown here is derived from an EMBL/GenBank/DDBJ whole genome shotgun (WGS) entry which is preliminary data.</text>
</comment>
<keyword evidence="10 13" id="KW-0472">Membrane</keyword>
<reference evidence="15 16" key="1">
    <citation type="submission" date="2020-08" db="EMBL/GenBank/DDBJ databases">
        <title>Aquariorum lacteus gen. nov., sp. nov., a new member of the family Comamonadaceae, isolated from freshwater aquarium.</title>
        <authorList>
            <person name="Chun S.-J."/>
        </authorList>
    </citation>
    <scope>NUCLEOTIDE SEQUENCE [LARGE SCALE GENOMIC DNA]</scope>
    <source>
        <strain evidence="15 16">SJAQ100</strain>
    </source>
</reference>
<feature type="transmembrane region" description="Helical" evidence="13">
    <location>
        <begin position="168"/>
        <end position="189"/>
    </location>
</feature>
<dbReference type="GO" id="GO:0005886">
    <property type="term" value="C:plasma membrane"/>
    <property type="evidence" value="ECO:0007669"/>
    <property type="project" value="UniProtKB-SubCell"/>
</dbReference>
<protein>
    <recommendedName>
        <fullName evidence="3">Biopolymer transport protein ExbB</fullName>
    </recommendedName>
</protein>
<keyword evidence="9 13" id="KW-1133">Transmembrane helix</keyword>
<evidence type="ECO:0000313" key="15">
    <source>
        <dbReference type="EMBL" id="MBB1161885.1"/>
    </source>
</evidence>
<dbReference type="RefSeq" id="WP_182663256.1">
    <property type="nucleotide sequence ID" value="NZ_JACIVI010000002.1"/>
</dbReference>
<feature type="domain" description="MotA/TolQ/ExbB proton channel" evidence="14">
    <location>
        <begin position="94"/>
        <end position="201"/>
    </location>
</feature>
<evidence type="ECO:0000256" key="12">
    <source>
        <dbReference type="RuleBase" id="RU004057"/>
    </source>
</evidence>
<feature type="transmembrane region" description="Helical" evidence="13">
    <location>
        <begin position="14"/>
        <end position="35"/>
    </location>
</feature>